<evidence type="ECO:0000313" key="3">
    <source>
        <dbReference type="Proteomes" id="UP001500683"/>
    </source>
</evidence>
<proteinExistence type="predicted"/>
<feature type="compositionally biased region" description="Low complexity" evidence="1">
    <location>
        <begin position="81"/>
        <end position="91"/>
    </location>
</feature>
<reference evidence="3" key="1">
    <citation type="journal article" date="2019" name="Int. J. Syst. Evol. Microbiol.">
        <title>The Global Catalogue of Microorganisms (GCM) 10K type strain sequencing project: providing services to taxonomists for standard genome sequencing and annotation.</title>
        <authorList>
            <consortium name="The Broad Institute Genomics Platform"/>
            <consortium name="The Broad Institute Genome Sequencing Center for Infectious Disease"/>
            <person name="Wu L."/>
            <person name="Ma J."/>
        </authorList>
    </citation>
    <scope>NUCLEOTIDE SEQUENCE [LARGE SCALE GENOMIC DNA]</scope>
    <source>
        <strain evidence="3">JCM 16702</strain>
    </source>
</reference>
<organism evidence="2 3">
    <name type="scientific">Actinomadura miaoliensis</name>
    <dbReference type="NCBI Taxonomy" id="430685"/>
    <lineage>
        <taxon>Bacteria</taxon>
        <taxon>Bacillati</taxon>
        <taxon>Actinomycetota</taxon>
        <taxon>Actinomycetes</taxon>
        <taxon>Streptosporangiales</taxon>
        <taxon>Thermomonosporaceae</taxon>
        <taxon>Actinomadura</taxon>
    </lineage>
</organism>
<feature type="compositionally biased region" description="Low complexity" evidence="1">
    <location>
        <begin position="99"/>
        <end position="109"/>
    </location>
</feature>
<protein>
    <submittedName>
        <fullName evidence="2">Uncharacterized protein</fullName>
    </submittedName>
</protein>
<feature type="region of interest" description="Disordered" evidence="1">
    <location>
        <begin position="81"/>
        <end position="109"/>
    </location>
</feature>
<dbReference type="Proteomes" id="UP001500683">
    <property type="component" value="Unassembled WGS sequence"/>
</dbReference>
<accession>A0ABP7WSD0</accession>
<comment type="caution">
    <text evidence="2">The sequence shown here is derived from an EMBL/GenBank/DDBJ whole genome shotgun (WGS) entry which is preliminary data.</text>
</comment>
<gene>
    <name evidence="2" type="ORF">GCM10022214_67670</name>
</gene>
<evidence type="ECO:0000256" key="1">
    <source>
        <dbReference type="SAM" id="MobiDB-lite"/>
    </source>
</evidence>
<dbReference type="EMBL" id="BAAAZG010000052">
    <property type="protein sequence ID" value="GAA4095166.1"/>
    <property type="molecule type" value="Genomic_DNA"/>
</dbReference>
<name>A0ABP7WSD0_9ACTN</name>
<evidence type="ECO:0000313" key="2">
    <source>
        <dbReference type="EMBL" id="GAA4095166.1"/>
    </source>
</evidence>
<keyword evidence="3" id="KW-1185">Reference proteome</keyword>
<sequence length="109" mass="10299">MGDGGADAARVVAPVAGADIATARPAAIAAVPSADRRLTGGLLPVPDAAAPWRSLWDGSAADAAGPALTGEDGPRGWCADAASGGTASASVRGGGTGTLGAVVGPRRGR</sequence>